<evidence type="ECO:0000313" key="4">
    <source>
        <dbReference type="Proteomes" id="UP000267418"/>
    </source>
</evidence>
<dbReference type="SUPFAM" id="SSF52172">
    <property type="entry name" value="CheY-like"/>
    <property type="match status" value="1"/>
</dbReference>
<organism evidence="3 4">
    <name type="scientific">Variovorax gossypii</name>
    <dbReference type="NCBI Taxonomy" id="1679495"/>
    <lineage>
        <taxon>Bacteria</taxon>
        <taxon>Pseudomonadati</taxon>
        <taxon>Pseudomonadota</taxon>
        <taxon>Betaproteobacteria</taxon>
        <taxon>Burkholderiales</taxon>
        <taxon>Comamonadaceae</taxon>
        <taxon>Variovorax</taxon>
    </lineage>
</organism>
<evidence type="ECO:0000313" key="3">
    <source>
        <dbReference type="EMBL" id="RTQ30701.1"/>
    </source>
</evidence>
<accession>A0A3S0GRH8</accession>
<dbReference type="PROSITE" id="PS50110">
    <property type="entry name" value="RESPONSE_REGULATORY"/>
    <property type="match status" value="1"/>
</dbReference>
<dbReference type="Gene3D" id="3.40.50.2300">
    <property type="match status" value="1"/>
</dbReference>
<name>A0A3S0GRH8_9BURK</name>
<keyword evidence="4" id="KW-1185">Reference proteome</keyword>
<dbReference type="InterPro" id="IPR001789">
    <property type="entry name" value="Sig_transdc_resp-reg_receiver"/>
</dbReference>
<dbReference type="Pfam" id="PF00072">
    <property type="entry name" value="Response_reg"/>
    <property type="match status" value="1"/>
</dbReference>
<gene>
    <name evidence="3" type="ORF">EJP69_28920</name>
</gene>
<comment type="caution">
    <text evidence="3">The sequence shown here is derived from an EMBL/GenBank/DDBJ whole genome shotgun (WGS) entry which is preliminary data.</text>
</comment>
<dbReference type="AlphaFoldDB" id="A0A3S0GRH8"/>
<reference evidence="3 4" key="1">
    <citation type="submission" date="2018-12" db="EMBL/GenBank/DDBJ databases">
        <title>The genome of Variovorax gossypii DSM 100435.</title>
        <authorList>
            <person name="Gao J."/>
            <person name="Sun J."/>
        </authorList>
    </citation>
    <scope>NUCLEOTIDE SEQUENCE [LARGE SCALE GENOMIC DNA]</scope>
    <source>
        <strain evidence="3 4">DSM 100435</strain>
    </source>
</reference>
<feature type="modified residue" description="4-aspartylphosphate" evidence="1">
    <location>
        <position position="57"/>
    </location>
</feature>
<proteinExistence type="predicted"/>
<evidence type="ECO:0000259" key="2">
    <source>
        <dbReference type="PROSITE" id="PS50110"/>
    </source>
</evidence>
<dbReference type="CDD" id="cd00156">
    <property type="entry name" value="REC"/>
    <property type="match status" value="1"/>
</dbReference>
<dbReference type="SMART" id="SM00448">
    <property type="entry name" value="REC"/>
    <property type="match status" value="1"/>
</dbReference>
<feature type="domain" description="Response regulatory" evidence="2">
    <location>
        <begin position="4"/>
        <end position="122"/>
    </location>
</feature>
<dbReference type="Proteomes" id="UP000267418">
    <property type="component" value="Unassembled WGS sequence"/>
</dbReference>
<dbReference type="OrthoDB" id="8853277at2"/>
<protein>
    <submittedName>
        <fullName evidence="3">Response regulator</fullName>
    </submittedName>
</protein>
<dbReference type="RefSeq" id="WP_093206251.1">
    <property type="nucleotide sequence ID" value="NZ_RXOE01000012.1"/>
</dbReference>
<dbReference type="GO" id="GO:0000160">
    <property type="term" value="P:phosphorelay signal transduction system"/>
    <property type="evidence" value="ECO:0007669"/>
    <property type="project" value="InterPro"/>
</dbReference>
<dbReference type="EMBL" id="RXOE01000012">
    <property type="protein sequence ID" value="RTQ30701.1"/>
    <property type="molecule type" value="Genomic_DNA"/>
</dbReference>
<dbReference type="InterPro" id="IPR011006">
    <property type="entry name" value="CheY-like_superfamily"/>
</dbReference>
<keyword evidence="1" id="KW-0597">Phosphoprotein</keyword>
<evidence type="ECO:0000256" key="1">
    <source>
        <dbReference type="PROSITE-ProRule" id="PRU00169"/>
    </source>
</evidence>
<sequence length="127" mass="13549">MTFGVFLVEDEPQVQDSLKVVIEGFLRAEVIGAVQTEAEAVTWLQAHEGGWHLLVVDLLLAQGSGLGVLASLAHCPQKGTVVALTNAASQDNREECLRLGADAVFDKAAEVNEFLTYCAARAEDHSG</sequence>